<reference evidence="1 2" key="1">
    <citation type="submission" date="2019-12" db="EMBL/GenBank/DDBJ databases">
        <title>Rhizobium genotypes associated with high levels of biological nitrogen fixation by grain legumes in a temperate-maritime cropping system.</title>
        <authorList>
            <person name="Maluk M."/>
            <person name="Francesc Ferrando Molina F."/>
            <person name="Lopez Del Egido L."/>
            <person name="Lafos M."/>
            <person name="Langarica-Fuentes A."/>
            <person name="Gebre Yohannes G."/>
            <person name="Young M.W."/>
            <person name="Martin P."/>
            <person name="Gantlett R."/>
            <person name="Kenicer G."/>
            <person name="Hawes C."/>
            <person name="Begg G.S."/>
            <person name="Quilliam R.S."/>
            <person name="Squire G.R."/>
            <person name="Poole P.S."/>
            <person name="Young P.W."/>
            <person name="Iannetta P.M."/>
            <person name="James E.K."/>
        </authorList>
    </citation>
    <scope>NUCLEOTIDE SEQUENCE [LARGE SCALE GENOMIC DNA]</scope>
    <source>
        <strain evidence="1 2">JHI985</strain>
    </source>
</reference>
<dbReference type="AlphaFoldDB" id="A0AAE4YWU1"/>
<dbReference type="Proteomes" id="UP000661163">
    <property type="component" value="Unassembled WGS sequence"/>
</dbReference>
<dbReference type="EMBL" id="WUFC01000046">
    <property type="protein sequence ID" value="NEI52731.1"/>
    <property type="molecule type" value="Genomic_DNA"/>
</dbReference>
<comment type="caution">
    <text evidence="1">The sequence shown here is derived from an EMBL/GenBank/DDBJ whole genome shotgun (WGS) entry which is preliminary data.</text>
</comment>
<proteinExistence type="predicted"/>
<name>A0AAE4YWU1_9HYPH</name>
<protein>
    <submittedName>
        <fullName evidence="1">Uncharacterized protein</fullName>
    </submittedName>
</protein>
<sequence length="88" mass="9277">MMAFLASPAAKLLAAVLIVAAVFGAGYVKGRSTGKIQQMKDTVEAVQKRGEIDNEVGKLGDYSLCLRLGGMPDDCVKLRGMESTAEGQ</sequence>
<evidence type="ECO:0000313" key="2">
    <source>
        <dbReference type="Proteomes" id="UP000661163"/>
    </source>
</evidence>
<organism evidence="1 2">
    <name type="scientific">Rhizobium ruizarguesonis</name>
    <dbReference type="NCBI Taxonomy" id="2081791"/>
    <lineage>
        <taxon>Bacteria</taxon>
        <taxon>Pseudomonadati</taxon>
        <taxon>Pseudomonadota</taxon>
        <taxon>Alphaproteobacteria</taxon>
        <taxon>Hyphomicrobiales</taxon>
        <taxon>Rhizobiaceae</taxon>
        <taxon>Rhizobium/Agrobacterium group</taxon>
        <taxon>Rhizobium</taxon>
    </lineage>
</organism>
<evidence type="ECO:0000313" key="1">
    <source>
        <dbReference type="EMBL" id="NEI52731.1"/>
    </source>
</evidence>
<dbReference type="RefSeq" id="WP_164566577.1">
    <property type="nucleotide sequence ID" value="NZ_WUFC01000046.1"/>
</dbReference>
<accession>A0AAE4YWU1</accession>
<gene>
    <name evidence="1" type="ORF">GR217_34495</name>
</gene>